<accession>A0A5C6BSL1</accession>
<evidence type="ECO:0008006" key="4">
    <source>
        <dbReference type="Google" id="ProtNLM"/>
    </source>
</evidence>
<evidence type="ECO:0000313" key="2">
    <source>
        <dbReference type="EMBL" id="TWU15018.1"/>
    </source>
</evidence>
<keyword evidence="3" id="KW-1185">Reference proteome</keyword>
<proteinExistence type="predicted"/>
<dbReference type="PROSITE" id="PS51257">
    <property type="entry name" value="PROKAR_LIPOPROTEIN"/>
    <property type="match status" value="1"/>
</dbReference>
<evidence type="ECO:0000313" key="3">
    <source>
        <dbReference type="Proteomes" id="UP000316304"/>
    </source>
</evidence>
<reference evidence="2 3" key="1">
    <citation type="submission" date="2019-02" db="EMBL/GenBank/DDBJ databases">
        <title>Deep-cultivation of Planctomycetes and their phenomic and genomic characterization uncovers novel biology.</title>
        <authorList>
            <person name="Wiegand S."/>
            <person name="Jogler M."/>
            <person name="Boedeker C."/>
            <person name="Pinto D."/>
            <person name="Vollmers J."/>
            <person name="Rivas-Marin E."/>
            <person name="Kohn T."/>
            <person name="Peeters S.H."/>
            <person name="Heuer A."/>
            <person name="Rast P."/>
            <person name="Oberbeckmann S."/>
            <person name="Bunk B."/>
            <person name="Jeske O."/>
            <person name="Meyerdierks A."/>
            <person name="Storesund J.E."/>
            <person name="Kallscheuer N."/>
            <person name="Luecker S."/>
            <person name="Lage O.M."/>
            <person name="Pohl T."/>
            <person name="Merkel B.J."/>
            <person name="Hornburger P."/>
            <person name="Mueller R.-W."/>
            <person name="Bruemmer F."/>
            <person name="Labrenz M."/>
            <person name="Spormann A.M."/>
            <person name="Op Den Camp H."/>
            <person name="Overmann J."/>
            <person name="Amann R."/>
            <person name="Jetten M.S.M."/>
            <person name="Mascher T."/>
            <person name="Medema M.H."/>
            <person name="Devos D.P."/>
            <person name="Kaster A.-K."/>
            <person name="Ovreas L."/>
            <person name="Rohde M."/>
            <person name="Galperin M.Y."/>
            <person name="Jogler C."/>
        </authorList>
    </citation>
    <scope>NUCLEOTIDE SEQUENCE [LARGE SCALE GENOMIC DNA]</scope>
    <source>
        <strain evidence="2 3">Pla52o</strain>
    </source>
</reference>
<organism evidence="2 3">
    <name type="scientific">Novipirellula galeiformis</name>
    <dbReference type="NCBI Taxonomy" id="2528004"/>
    <lineage>
        <taxon>Bacteria</taxon>
        <taxon>Pseudomonadati</taxon>
        <taxon>Planctomycetota</taxon>
        <taxon>Planctomycetia</taxon>
        <taxon>Pirellulales</taxon>
        <taxon>Pirellulaceae</taxon>
        <taxon>Novipirellula</taxon>
    </lineage>
</organism>
<comment type="caution">
    <text evidence="2">The sequence shown here is derived from an EMBL/GenBank/DDBJ whole genome shotgun (WGS) entry which is preliminary data.</text>
</comment>
<gene>
    <name evidence="2" type="ORF">Pla52o_55550</name>
</gene>
<evidence type="ECO:0000256" key="1">
    <source>
        <dbReference type="SAM" id="SignalP"/>
    </source>
</evidence>
<dbReference type="EMBL" id="SJPT01000016">
    <property type="protein sequence ID" value="TWU15018.1"/>
    <property type="molecule type" value="Genomic_DNA"/>
</dbReference>
<dbReference type="Proteomes" id="UP000316304">
    <property type="component" value="Unassembled WGS sequence"/>
</dbReference>
<protein>
    <recommendedName>
        <fullName evidence="4">DUF4838 domain-containing protein</fullName>
    </recommendedName>
</protein>
<feature type="signal peptide" evidence="1">
    <location>
        <begin position="1"/>
        <end position="25"/>
    </location>
</feature>
<dbReference type="AlphaFoldDB" id="A0A5C6BSL1"/>
<keyword evidence="1" id="KW-0732">Signal</keyword>
<name>A0A5C6BSL1_9BACT</name>
<dbReference type="OrthoDB" id="5136785at2"/>
<feature type="chain" id="PRO_5022676774" description="DUF4838 domain-containing protein" evidence="1">
    <location>
        <begin position="26"/>
        <end position="648"/>
    </location>
</feature>
<sequence length="648" mass="72995" precursor="true">MRPLIVSIAIACLAVTTACSDPTQAATAGTGDLFLVKDGKPRSVIVAPAQPSPQIQDAIDELQYHLHRASGVTLPIVDQTQSLAPATGTLRIIFKENKKLPAETFQVKTQDDTLIFTGDGRDNSTLQWAVDHYLDTQLGVRWLWPGEVGTHVPKHATVALPQLDYTGRPTLEQRSLRTSLAKRSFKNSPIFLTQSEHEQGVQETQAWLRRFQVGNRSRYRFGHAFSHWWGKYSETHPDYFAVPPAGSKYQQPWPQPGRVKLRLGNEAIDDAIIAEWKTAGAPDNWNVCPNDGSGFDTSDVTRALDDPPNQDPNLIWRTAKAKLTTRYIKFWNRLIVKMKKINPNVQISSYAYSAYRDPPMHGSELLPGIVLGLVPSYWAQDHWQEWQRAGAMLFLRPNWWHTGGVAPVLPLHQQGEFFKFAQSHNMVGFDSDSLMGYWATQGPMYYVIARLMVRPEMSVDEIINEYSSAFGKAAPEIKSYLSYWENFTTEAAYPAPAGGAAEPVQPGLVNQLITQHKLSASPLAHGWQVIPYLYTDEVLKKGHAILDQADTSVGSDDSFVKQRIQFLRDGLIHLELTRDVLQLGYLKQRTPEQQEEYETRSAELLQMRKVLTPKHVIWGEAEYAAEVRRRVPTITETTLAKQEELSGL</sequence>
<dbReference type="Pfam" id="PF16126">
    <property type="entry name" value="DUF4838"/>
    <property type="match status" value="1"/>
</dbReference>
<dbReference type="InterPro" id="IPR032287">
    <property type="entry name" value="DUF4838"/>
</dbReference>